<evidence type="ECO:0000256" key="4">
    <source>
        <dbReference type="ARBA" id="ARBA00023136"/>
    </source>
</evidence>
<dbReference type="InterPro" id="IPR035952">
    <property type="entry name" value="Rhomboid-like_sf"/>
</dbReference>
<dbReference type="Proteomes" id="UP000440513">
    <property type="component" value="Unassembled WGS sequence"/>
</dbReference>
<keyword evidence="2 5" id="KW-0812">Transmembrane</keyword>
<comment type="caution">
    <text evidence="7">The sequence shown here is derived from an EMBL/GenBank/DDBJ whole genome shotgun (WGS) entry which is preliminary data.</text>
</comment>
<protein>
    <submittedName>
        <fullName evidence="7">VanZ family protein</fullName>
    </submittedName>
</protein>
<feature type="transmembrane region" description="Helical" evidence="5">
    <location>
        <begin position="129"/>
        <end position="148"/>
    </location>
</feature>
<feature type="domain" description="VanZ-like" evidence="6">
    <location>
        <begin position="17"/>
        <end position="145"/>
    </location>
</feature>
<accession>A0A7X2P1S4</accession>
<keyword evidence="8" id="KW-1185">Reference proteome</keyword>
<keyword evidence="4 5" id="KW-0472">Membrane</keyword>
<evidence type="ECO:0000313" key="8">
    <source>
        <dbReference type="Proteomes" id="UP000440513"/>
    </source>
</evidence>
<feature type="transmembrane region" description="Helical" evidence="5">
    <location>
        <begin position="97"/>
        <end position="117"/>
    </location>
</feature>
<sequence>MKDETKNRIRVISWILFVIYIGLLIYFLFLSEEYGRTSFDQRMYRYNLTPFQEIKRFWIYRHRVGFWVSFLNLAGNVIGFLPFGFFLPILSRRLRNGVLVTMSGFGLSLLVESIQLIFKVGCFDVDDLILNTLGVLFGYLSFWICNGIRRMIYEKKI</sequence>
<dbReference type="EMBL" id="VUMS01000006">
    <property type="protein sequence ID" value="MST65923.1"/>
    <property type="molecule type" value="Genomic_DNA"/>
</dbReference>
<dbReference type="RefSeq" id="WP_117524219.1">
    <property type="nucleotide sequence ID" value="NZ_JBQHRC010000006.1"/>
</dbReference>
<comment type="subcellular location">
    <subcellularLocation>
        <location evidence="1">Membrane</location>
        <topology evidence="1">Multi-pass membrane protein</topology>
    </subcellularLocation>
</comment>
<proteinExistence type="predicted"/>
<evidence type="ECO:0000313" key="7">
    <source>
        <dbReference type="EMBL" id="MST65923.1"/>
    </source>
</evidence>
<dbReference type="PANTHER" id="PTHR36834:SF1">
    <property type="entry name" value="INTEGRAL MEMBRANE PROTEIN"/>
    <property type="match status" value="1"/>
</dbReference>
<dbReference type="PANTHER" id="PTHR36834">
    <property type="entry name" value="MEMBRANE PROTEIN-RELATED"/>
    <property type="match status" value="1"/>
</dbReference>
<dbReference type="AlphaFoldDB" id="A0A7X2P1S4"/>
<gene>
    <name evidence="7" type="ORF">FYJ57_04055</name>
</gene>
<evidence type="ECO:0000256" key="2">
    <source>
        <dbReference type="ARBA" id="ARBA00022692"/>
    </source>
</evidence>
<dbReference type="SUPFAM" id="SSF144091">
    <property type="entry name" value="Rhomboid-like"/>
    <property type="match status" value="1"/>
</dbReference>
<organism evidence="7 8">
    <name type="scientific">Oliverpabstia intestinalis</name>
    <dbReference type="NCBI Taxonomy" id="2606633"/>
    <lineage>
        <taxon>Bacteria</taxon>
        <taxon>Bacillati</taxon>
        <taxon>Bacillota</taxon>
        <taxon>Clostridia</taxon>
        <taxon>Lachnospirales</taxon>
        <taxon>Lachnospiraceae</taxon>
        <taxon>Oliverpabstia</taxon>
    </lineage>
</organism>
<dbReference type="GO" id="GO:0016020">
    <property type="term" value="C:membrane"/>
    <property type="evidence" value="ECO:0007669"/>
    <property type="project" value="UniProtKB-SubCell"/>
</dbReference>
<dbReference type="Pfam" id="PF04892">
    <property type="entry name" value="VanZ"/>
    <property type="match status" value="1"/>
</dbReference>
<feature type="transmembrane region" description="Helical" evidence="5">
    <location>
        <begin position="66"/>
        <end position="90"/>
    </location>
</feature>
<dbReference type="InterPro" id="IPR053150">
    <property type="entry name" value="Teicoplanin_resist-assoc"/>
</dbReference>
<keyword evidence="3 5" id="KW-1133">Transmembrane helix</keyword>
<dbReference type="InterPro" id="IPR006976">
    <property type="entry name" value="VanZ-like"/>
</dbReference>
<evidence type="ECO:0000256" key="5">
    <source>
        <dbReference type="SAM" id="Phobius"/>
    </source>
</evidence>
<evidence type="ECO:0000256" key="3">
    <source>
        <dbReference type="ARBA" id="ARBA00022989"/>
    </source>
</evidence>
<evidence type="ECO:0000259" key="6">
    <source>
        <dbReference type="Pfam" id="PF04892"/>
    </source>
</evidence>
<feature type="transmembrane region" description="Helical" evidence="5">
    <location>
        <begin position="12"/>
        <end position="30"/>
    </location>
</feature>
<evidence type="ECO:0000256" key="1">
    <source>
        <dbReference type="ARBA" id="ARBA00004141"/>
    </source>
</evidence>
<reference evidence="7 8" key="1">
    <citation type="submission" date="2019-08" db="EMBL/GenBank/DDBJ databases">
        <title>In-depth cultivation of the pig gut microbiome towards novel bacterial diversity and tailored functional studies.</title>
        <authorList>
            <person name="Wylensek D."/>
            <person name="Hitch T.C.A."/>
            <person name="Clavel T."/>
        </authorList>
    </citation>
    <scope>NUCLEOTIDE SEQUENCE [LARGE SCALE GENOMIC DNA]</scope>
    <source>
        <strain evidence="7 8">BSM-380-WT-5A</strain>
    </source>
</reference>
<name>A0A7X2P1S4_9FIRM</name>